<protein>
    <submittedName>
        <fullName evidence="2">Uncharacterized protein</fullName>
    </submittedName>
</protein>
<reference evidence="2 3" key="1">
    <citation type="journal article" date="2017" name="Mol. Biol. Evol.">
        <title>The 4-celled Tetrabaena socialis nuclear genome reveals the essential components for genetic control of cell number at the origin of multicellularity in the volvocine lineage.</title>
        <authorList>
            <person name="Featherston J."/>
            <person name="Arakaki Y."/>
            <person name="Hanschen E.R."/>
            <person name="Ferris P.J."/>
            <person name="Michod R.E."/>
            <person name="Olson B.J.S.C."/>
            <person name="Nozaki H."/>
            <person name="Durand P.M."/>
        </authorList>
    </citation>
    <scope>NUCLEOTIDE SEQUENCE [LARGE SCALE GENOMIC DNA]</scope>
    <source>
        <strain evidence="2 3">NIES-571</strain>
    </source>
</reference>
<name>A0A2J8AES0_9CHLO</name>
<dbReference type="AlphaFoldDB" id="A0A2J8AES0"/>
<keyword evidence="3" id="KW-1185">Reference proteome</keyword>
<gene>
    <name evidence="2" type="ORF">TSOC_002162</name>
</gene>
<proteinExistence type="predicted"/>
<evidence type="ECO:0000256" key="1">
    <source>
        <dbReference type="SAM" id="MobiDB-lite"/>
    </source>
</evidence>
<dbReference type="Proteomes" id="UP000236333">
    <property type="component" value="Unassembled WGS sequence"/>
</dbReference>
<organism evidence="2 3">
    <name type="scientific">Tetrabaena socialis</name>
    <dbReference type="NCBI Taxonomy" id="47790"/>
    <lineage>
        <taxon>Eukaryota</taxon>
        <taxon>Viridiplantae</taxon>
        <taxon>Chlorophyta</taxon>
        <taxon>core chlorophytes</taxon>
        <taxon>Chlorophyceae</taxon>
        <taxon>CS clade</taxon>
        <taxon>Chlamydomonadales</taxon>
        <taxon>Tetrabaenaceae</taxon>
        <taxon>Tetrabaena</taxon>
    </lineage>
</organism>
<feature type="compositionally biased region" description="Polar residues" evidence="1">
    <location>
        <begin position="1"/>
        <end position="12"/>
    </location>
</feature>
<comment type="caution">
    <text evidence="2">The sequence shown here is derived from an EMBL/GenBank/DDBJ whole genome shotgun (WGS) entry which is preliminary data.</text>
</comment>
<evidence type="ECO:0000313" key="3">
    <source>
        <dbReference type="Proteomes" id="UP000236333"/>
    </source>
</evidence>
<feature type="region of interest" description="Disordered" evidence="1">
    <location>
        <begin position="1"/>
        <end position="59"/>
    </location>
</feature>
<accession>A0A2J8AES0</accession>
<evidence type="ECO:0000313" key="2">
    <source>
        <dbReference type="EMBL" id="PNH11017.1"/>
    </source>
</evidence>
<dbReference type="EMBL" id="PGGS01000040">
    <property type="protein sequence ID" value="PNH11017.1"/>
    <property type="molecule type" value="Genomic_DNA"/>
</dbReference>
<sequence>MAPSAIPTSASGADNMAEWQSEAGGSYAADCQSDGCQASMGPGVASRSSHQQVHGAGVGGTPCRVSFGAPCSSRRCACAKPPYDRNTPGGSSQAQRWDRQQQYRQPAVAVLALVHRLQDQHW</sequence>
<feature type="region of interest" description="Disordered" evidence="1">
    <location>
        <begin position="81"/>
        <end position="102"/>
    </location>
</feature>